<keyword evidence="3" id="KW-0633">Potassium transport</keyword>
<sequence>MKVIVCGAGQVGFQIARHLSDEGNAVTVIDNNPELVRRITDLLDVSGVIGFASHPDILSRAGAHDCDMIIAATSMDEVNMVSCQVAHSVFEVPTKIARVRTESYLEAEWSDLFRRDHMPIDVIISPETEVARVTLRRLGATAALDIEPFLDGAVHFVGVKLEADCPVLNTPLRQLSELFSTLRAIVVAVRREGRLFVASPSDQLYADDEIYFIAAREDVQRTFGIFGRQNLQANRVVIVGAGNVGLRVARELEQRPHFRATLIERDRHRAEFAADRLERTIVLHGDALDSAILAEAGIADADAIVALTDDDRTNLLGCALAGQAGCPISIALSKDPTFERIAAPLGVNALINPRATTVSSILRHVRRGKIRAVYSVGGGEGEVIEAQVMSTSPLADKRLRDINFPAGSIVGAIQSGGEVKMPHGDLGIRVGDVLVIFAQRSAVHQVEQMFRVSVDYF</sequence>
<dbReference type="Pfam" id="PF02080">
    <property type="entry name" value="TrkA_C"/>
    <property type="match status" value="2"/>
</dbReference>
<feature type="domain" description="RCK C-terminal" evidence="8">
    <location>
        <begin position="371"/>
        <end position="452"/>
    </location>
</feature>
<dbReference type="InterPro" id="IPR006037">
    <property type="entry name" value="RCK_C"/>
</dbReference>
<dbReference type="Gene3D" id="3.40.50.720">
    <property type="entry name" value="NAD(P)-binding Rossmann-like Domain"/>
    <property type="match status" value="2"/>
</dbReference>
<evidence type="ECO:0000256" key="4">
    <source>
        <dbReference type="ARBA" id="ARBA00022958"/>
    </source>
</evidence>
<name>A0A8J7M4B0_9RHOB</name>
<dbReference type="Pfam" id="PF02254">
    <property type="entry name" value="TrkA_N"/>
    <property type="match status" value="2"/>
</dbReference>
<dbReference type="AlphaFoldDB" id="A0A8J7M4B0"/>
<evidence type="ECO:0000259" key="8">
    <source>
        <dbReference type="PROSITE" id="PS51202"/>
    </source>
</evidence>
<dbReference type="InterPro" id="IPR036721">
    <property type="entry name" value="RCK_C_sf"/>
</dbReference>
<dbReference type="PROSITE" id="PS51202">
    <property type="entry name" value="RCK_C"/>
    <property type="match status" value="2"/>
</dbReference>
<dbReference type="GO" id="GO:0005886">
    <property type="term" value="C:plasma membrane"/>
    <property type="evidence" value="ECO:0007669"/>
    <property type="project" value="InterPro"/>
</dbReference>
<evidence type="ECO:0000313" key="10">
    <source>
        <dbReference type="Proteomes" id="UP000655420"/>
    </source>
</evidence>
<dbReference type="Gene3D" id="3.30.70.1450">
    <property type="entry name" value="Regulator of K+ conductance, C-terminal domain"/>
    <property type="match status" value="2"/>
</dbReference>
<reference evidence="9" key="1">
    <citation type="submission" date="2020-12" db="EMBL/GenBank/DDBJ databases">
        <title>Bacterial taxonomy.</title>
        <authorList>
            <person name="Pan X."/>
        </authorList>
    </citation>
    <scope>NUCLEOTIDE SEQUENCE</scope>
    <source>
        <strain evidence="9">M0105</strain>
    </source>
</reference>
<dbReference type="SUPFAM" id="SSF116726">
    <property type="entry name" value="TrkA C-terminal domain-like"/>
    <property type="match status" value="2"/>
</dbReference>
<evidence type="ECO:0000256" key="1">
    <source>
        <dbReference type="ARBA" id="ARBA00017378"/>
    </source>
</evidence>
<dbReference type="InterPro" id="IPR006036">
    <property type="entry name" value="K_uptake_TrkA"/>
</dbReference>
<evidence type="ECO:0000313" key="9">
    <source>
        <dbReference type="EMBL" id="MBK0397968.1"/>
    </source>
</evidence>
<organism evidence="9 10">
    <name type="scientific">Thermohalobaculum xanthum</name>
    <dbReference type="NCBI Taxonomy" id="2753746"/>
    <lineage>
        <taxon>Bacteria</taxon>
        <taxon>Pseudomonadati</taxon>
        <taxon>Pseudomonadota</taxon>
        <taxon>Alphaproteobacteria</taxon>
        <taxon>Rhodobacterales</taxon>
        <taxon>Paracoccaceae</taxon>
        <taxon>Thermohalobaculum</taxon>
    </lineage>
</organism>
<dbReference type="InterPro" id="IPR050721">
    <property type="entry name" value="Trk_Ktr_HKT_K-transport"/>
</dbReference>
<dbReference type="NCBIfam" id="NF007031">
    <property type="entry name" value="PRK09496.1-2"/>
    <property type="match status" value="1"/>
</dbReference>
<comment type="caution">
    <text evidence="9">The sequence shown here is derived from an EMBL/GenBank/DDBJ whole genome shotgun (WGS) entry which is preliminary data.</text>
</comment>
<dbReference type="PANTHER" id="PTHR43833">
    <property type="entry name" value="POTASSIUM CHANNEL PROTEIN 2-RELATED-RELATED"/>
    <property type="match status" value="1"/>
</dbReference>
<dbReference type="InterPro" id="IPR036291">
    <property type="entry name" value="NAD(P)-bd_dom_sf"/>
</dbReference>
<dbReference type="GO" id="GO:0015079">
    <property type="term" value="F:potassium ion transmembrane transporter activity"/>
    <property type="evidence" value="ECO:0007669"/>
    <property type="project" value="InterPro"/>
</dbReference>
<protein>
    <recommendedName>
        <fullName evidence="1">Trk system potassium uptake protein TrkA</fullName>
    </recommendedName>
</protein>
<dbReference type="RefSeq" id="WP_200606345.1">
    <property type="nucleotide sequence ID" value="NZ_JAEHHL010000001.1"/>
</dbReference>
<evidence type="ECO:0000259" key="7">
    <source>
        <dbReference type="PROSITE" id="PS51201"/>
    </source>
</evidence>
<dbReference type="PRINTS" id="PR00335">
    <property type="entry name" value="KUPTAKETRKA"/>
</dbReference>
<evidence type="ECO:0000256" key="5">
    <source>
        <dbReference type="ARBA" id="ARBA00023027"/>
    </source>
</evidence>
<keyword evidence="10" id="KW-1185">Reference proteome</keyword>
<keyword evidence="5" id="KW-0520">NAD</keyword>
<dbReference type="PROSITE" id="PS51201">
    <property type="entry name" value="RCK_N"/>
    <property type="match status" value="2"/>
</dbReference>
<dbReference type="InterPro" id="IPR003148">
    <property type="entry name" value="RCK_N"/>
</dbReference>
<evidence type="ECO:0000256" key="6">
    <source>
        <dbReference type="ARBA" id="ARBA00023065"/>
    </source>
</evidence>
<dbReference type="PANTHER" id="PTHR43833:SF5">
    <property type="entry name" value="TRK SYSTEM POTASSIUM UPTAKE PROTEIN TRKA"/>
    <property type="match status" value="1"/>
</dbReference>
<gene>
    <name evidence="9" type="primary">trkA</name>
    <name evidence="9" type="ORF">H0I76_02095</name>
</gene>
<keyword evidence="4" id="KW-0630">Potassium</keyword>
<keyword evidence="2" id="KW-0813">Transport</keyword>
<dbReference type="NCBIfam" id="NF007032">
    <property type="entry name" value="PRK09496.1-4"/>
    <property type="match status" value="1"/>
</dbReference>
<evidence type="ECO:0000256" key="2">
    <source>
        <dbReference type="ARBA" id="ARBA00022448"/>
    </source>
</evidence>
<feature type="domain" description="RCK N-terminal" evidence="7">
    <location>
        <begin position="233"/>
        <end position="351"/>
    </location>
</feature>
<feature type="domain" description="RCK N-terminal" evidence="7">
    <location>
        <begin position="1"/>
        <end position="124"/>
    </location>
</feature>
<proteinExistence type="predicted"/>
<dbReference type="Proteomes" id="UP000655420">
    <property type="component" value="Unassembled WGS sequence"/>
</dbReference>
<feature type="domain" description="RCK C-terminal" evidence="8">
    <location>
        <begin position="144"/>
        <end position="228"/>
    </location>
</feature>
<accession>A0A8J7M4B0</accession>
<dbReference type="NCBIfam" id="NF007039">
    <property type="entry name" value="PRK09496.3-2"/>
    <property type="match status" value="1"/>
</dbReference>
<evidence type="ECO:0000256" key="3">
    <source>
        <dbReference type="ARBA" id="ARBA00022538"/>
    </source>
</evidence>
<dbReference type="EMBL" id="JAEHHL010000001">
    <property type="protein sequence ID" value="MBK0397968.1"/>
    <property type="molecule type" value="Genomic_DNA"/>
</dbReference>
<dbReference type="SUPFAM" id="SSF51735">
    <property type="entry name" value="NAD(P)-binding Rossmann-fold domains"/>
    <property type="match status" value="2"/>
</dbReference>
<keyword evidence="6" id="KW-0406">Ion transport</keyword>